<dbReference type="Proteomes" id="UP000664132">
    <property type="component" value="Unassembled WGS sequence"/>
</dbReference>
<dbReference type="PRINTS" id="PR00412">
    <property type="entry name" value="EPOXHYDRLASE"/>
</dbReference>
<name>A0A8H7T120_9HELO</name>
<comment type="caution">
    <text evidence="4">The sequence shown here is derived from an EMBL/GenBank/DDBJ whole genome shotgun (WGS) entry which is preliminary data.</text>
</comment>
<dbReference type="GO" id="GO:0016787">
    <property type="term" value="F:hydrolase activity"/>
    <property type="evidence" value="ECO:0007669"/>
    <property type="project" value="UniProtKB-KW"/>
</dbReference>
<keyword evidence="5" id="KW-1185">Reference proteome</keyword>
<dbReference type="Pfam" id="PF00561">
    <property type="entry name" value="Abhydrolase_1"/>
    <property type="match status" value="1"/>
</dbReference>
<protein>
    <recommendedName>
        <fullName evidence="3">AB hydrolase-1 domain-containing protein</fullName>
    </recommendedName>
</protein>
<keyword evidence="1" id="KW-0378">Hydrolase</keyword>
<dbReference type="InterPro" id="IPR029058">
    <property type="entry name" value="AB_hydrolase_fold"/>
</dbReference>
<dbReference type="EMBL" id="JAFJYH010000461">
    <property type="protein sequence ID" value="KAG4411564.1"/>
    <property type="molecule type" value="Genomic_DNA"/>
</dbReference>
<dbReference type="InterPro" id="IPR000639">
    <property type="entry name" value="Epox_hydrolase-like"/>
</dbReference>
<evidence type="ECO:0000256" key="1">
    <source>
        <dbReference type="ARBA" id="ARBA00022801"/>
    </source>
</evidence>
<dbReference type="OrthoDB" id="408373at2759"/>
<dbReference type="AlphaFoldDB" id="A0A8H7T120"/>
<sequence>MVDKLSPDDSRVQYQTANLNGINYSYILAEPKGKVLNTIFLVHGWPDISFGWRYQIPHLVSLGLRVVALDMMGYAGTDAPESPSFYTYKRASDDMATLAQQMGLSSIILGGHDWGGAVVYRFALHYPKLISAIISVCTPFGPPRKEFLDSTVLPNFKYQLHLRGPEVEAEIVGEEKLRQFLNAMYGGRTSKGEPGFSTSNGVHFSTLPDIGPTPLLTKEEVDFYVKRYAISGMHGPLNWYRTQELNFEDEKEMAEKMEGFKFDMPTLFIAGTRDAALPPAMSQGMEKWFRSLTRGEVNASHWALWEKPADVNRYIEEFLVGQIGAKANL</sequence>
<dbReference type="InterPro" id="IPR000073">
    <property type="entry name" value="AB_hydrolase_1"/>
</dbReference>
<gene>
    <name evidence="4" type="ORF">IFR04_015303</name>
</gene>
<evidence type="ECO:0000256" key="2">
    <source>
        <dbReference type="ARBA" id="ARBA00038334"/>
    </source>
</evidence>
<comment type="similarity">
    <text evidence="2">Belongs to the AB hydrolase superfamily. Epoxide hydrolase family.</text>
</comment>
<dbReference type="PANTHER" id="PTHR43329">
    <property type="entry name" value="EPOXIDE HYDROLASE"/>
    <property type="match status" value="1"/>
</dbReference>
<proteinExistence type="inferred from homology"/>
<evidence type="ECO:0000259" key="3">
    <source>
        <dbReference type="Pfam" id="PF00561"/>
    </source>
</evidence>
<organism evidence="4 5">
    <name type="scientific">Cadophora malorum</name>
    <dbReference type="NCBI Taxonomy" id="108018"/>
    <lineage>
        <taxon>Eukaryota</taxon>
        <taxon>Fungi</taxon>
        <taxon>Dikarya</taxon>
        <taxon>Ascomycota</taxon>
        <taxon>Pezizomycotina</taxon>
        <taxon>Leotiomycetes</taxon>
        <taxon>Helotiales</taxon>
        <taxon>Ploettnerulaceae</taxon>
        <taxon>Cadophora</taxon>
    </lineage>
</organism>
<evidence type="ECO:0000313" key="4">
    <source>
        <dbReference type="EMBL" id="KAG4411564.1"/>
    </source>
</evidence>
<evidence type="ECO:0000313" key="5">
    <source>
        <dbReference type="Proteomes" id="UP000664132"/>
    </source>
</evidence>
<dbReference type="SUPFAM" id="SSF53474">
    <property type="entry name" value="alpha/beta-Hydrolases"/>
    <property type="match status" value="1"/>
</dbReference>
<dbReference type="Gene3D" id="3.40.50.1820">
    <property type="entry name" value="alpha/beta hydrolase"/>
    <property type="match status" value="1"/>
</dbReference>
<feature type="domain" description="AB hydrolase-1" evidence="3">
    <location>
        <begin position="38"/>
        <end position="308"/>
    </location>
</feature>
<accession>A0A8H7T120</accession>
<dbReference type="PRINTS" id="PR00111">
    <property type="entry name" value="ABHYDROLASE"/>
</dbReference>
<reference evidence="4" key="1">
    <citation type="submission" date="2021-02" db="EMBL/GenBank/DDBJ databases">
        <title>Genome sequence Cadophora malorum strain M34.</title>
        <authorList>
            <person name="Stefanovic E."/>
            <person name="Vu D."/>
            <person name="Scully C."/>
            <person name="Dijksterhuis J."/>
            <person name="Roader J."/>
            <person name="Houbraken J."/>
        </authorList>
    </citation>
    <scope>NUCLEOTIDE SEQUENCE</scope>
    <source>
        <strain evidence="4">M34</strain>
    </source>
</reference>